<protein>
    <submittedName>
        <fullName evidence="3">Uncharacterized protein</fullName>
    </submittedName>
</protein>
<reference evidence="4" key="1">
    <citation type="submission" date="2023-07" db="EMBL/GenBank/DDBJ databases">
        <title>30 novel species of actinomycetes from the DSMZ collection.</title>
        <authorList>
            <person name="Nouioui I."/>
        </authorList>
    </citation>
    <scope>NUCLEOTIDE SEQUENCE [LARGE SCALE GENOMIC DNA]</scope>
    <source>
        <strain evidence="4">DSM 44938</strain>
    </source>
</reference>
<evidence type="ECO:0000256" key="2">
    <source>
        <dbReference type="SAM" id="Phobius"/>
    </source>
</evidence>
<evidence type="ECO:0000313" key="3">
    <source>
        <dbReference type="EMBL" id="MDT0345170.1"/>
    </source>
</evidence>
<accession>A0ABU2MU45</accession>
<gene>
    <name evidence="3" type="ORF">RM590_21560</name>
</gene>
<dbReference type="EMBL" id="JAVREL010000013">
    <property type="protein sequence ID" value="MDT0345170.1"/>
    <property type="molecule type" value="Genomic_DNA"/>
</dbReference>
<evidence type="ECO:0000313" key="4">
    <source>
        <dbReference type="Proteomes" id="UP001183246"/>
    </source>
</evidence>
<sequence length="194" mass="20472">MDDQIELERLLADLAESGRRNAVPRAAHEVRARGEQRRSRRRAALAASGALLAVVVAAGGLSLATAGGGTEPPVDDPAPTASSFEPPSPGPGAEYATELGYVYDAVAEGDTVRVTVEQLRMSGQAAEPTGVVHTLTLPSHTLVEARQLAGGQPADTELGELVDELSAGQRWVFAIDYNGEGRVQSLREAYWLTE</sequence>
<keyword evidence="2" id="KW-1133">Transmembrane helix</keyword>
<name>A0ABU2MU45_9ACTN</name>
<organism evidence="3 4">
    <name type="scientific">Streptomyces litchfieldiae</name>
    <dbReference type="NCBI Taxonomy" id="3075543"/>
    <lineage>
        <taxon>Bacteria</taxon>
        <taxon>Bacillati</taxon>
        <taxon>Actinomycetota</taxon>
        <taxon>Actinomycetes</taxon>
        <taxon>Kitasatosporales</taxon>
        <taxon>Streptomycetaceae</taxon>
        <taxon>Streptomyces</taxon>
    </lineage>
</organism>
<keyword evidence="2" id="KW-0472">Membrane</keyword>
<feature type="region of interest" description="Disordered" evidence="1">
    <location>
        <begin position="67"/>
        <end position="91"/>
    </location>
</feature>
<dbReference type="Proteomes" id="UP001183246">
    <property type="component" value="Unassembled WGS sequence"/>
</dbReference>
<feature type="transmembrane region" description="Helical" evidence="2">
    <location>
        <begin position="43"/>
        <end position="64"/>
    </location>
</feature>
<keyword evidence="2" id="KW-0812">Transmembrane</keyword>
<keyword evidence="4" id="KW-1185">Reference proteome</keyword>
<proteinExistence type="predicted"/>
<comment type="caution">
    <text evidence="3">The sequence shown here is derived from an EMBL/GenBank/DDBJ whole genome shotgun (WGS) entry which is preliminary data.</text>
</comment>
<dbReference type="RefSeq" id="WP_311706303.1">
    <property type="nucleotide sequence ID" value="NZ_JAVREL010000013.1"/>
</dbReference>
<evidence type="ECO:0000256" key="1">
    <source>
        <dbReference type="SAM" id="MobiDB-lite"/>
    </source>
</evidence>